<evidence type="ECO:0000256" key="2">
    <source>
        <dbReference type="ARBA" id="ARBA00022670"/>
    </source>
</evidence>
<evidence type="ECO:0000256" key="1">
    <source>
        <dbReference type="ARBA" id="ARBA00006814"/>
    </source>
</evidence>
<dbReference type="SUPFAM" id="SSF53163">
    <property type="entry name" value="HybD-like"/>
    <property type="match status" value="1"/>
</dbReference>
<comment type="caution">
    <text evidence="5">The sequence shown here is derived from an EMBL/GenBank/DDBJ whole genome shotgun (WGS) entry which is preliminary data.</text>
</comment>
<keyword evidence="3" id="KW-0064">Aspartyl protease</keyword>
<dbReference type="InterPro" id="IPR023430">
    <property type="entry name" value="Pept_HybD-like_dom_sf"/>
</dbReference>
<dbReference type="PANTHER" id="PTHR30302">
    <property type="entry name" value="HYDROGENASE 1 MATURATION PROTEASE"/>
    <property type="match status" value="1"/>
</dbReference>
<sequence>MSNSVSRQIVLGIGNPERGDDAAGRKVARLLLQMAPDNVEVTEHDGEATALLARLDGAAAAYLIDACQSGAPAGTVYRFDVSAAALPQGLGGLSTHGFGLAEAVELARALGKLPARCIVYAIEGECFDLGAPLTPPASAAVAKVVQRLGSEIIDDMEPGRKPRCTNPT</sequence>
<dbReference type="CDD" id="cd00518">
    <property type="entry name" value="H2MP"/>
    <property type="match status" value="1"/>
</dbReference>
<dbReference type="Gene3D" id="3.40.50.1450">
    <property type="entry name" value="HybD-like"/>
    <property type="match status" value="1"/>
</dbReference>
<dbReference type="Proteomes" id="UP000605099">
    <property type="component" value="Unassembled WGS sequence"/>
</dbReference>
<evidence type="ECO:0000313" key="5">
    <source>
        <dbReference type="EMBL" id="GGN46330.1"/>
    </source>
</evidence>
<accession>A0ABQ2JJX5</accession>
<comment type="similarity">
    <text evidence="1">Belongs to the peptidase A31 family.</text>
</comment>
<evidence type="ECO:0000313" key="6">
    <source>
        <dbReference type="Proteomes" id="UP000605099"/>
    </source>
</evidence>
<evidence type="ECO:0000256" key="4">
    <source>
        <dbReference type="ARBA" id="ARBA00022801"/>
    </source>
</evidence>
<dbReference type="PANTHER" id="PTHR30302:SF1">
    <property type="entry name" value="HYDROGENASE 2 MATURATION PROTEASE"/>
    <property type="match status" value="1"/>
</dbReference>
<dbReference type="NCBIfam" id="TIGR00072">
    <property type="entry name" value="hydrog_prot"/>
    <property type="match status" value="1"/>
</dbReference>
<proteinExistence type="inferred from homology"/>
<gene>
    <name evidence="5" type="primary">hyaP</name>
    <name evidence="5" type="ORF">GCM10011349_13390</name>
</gene>
<evidence type="ECO:0000256" key="3">
    <source>
        <dbReference type="ARBA" id="ARBA00022750"/>
    </source>
</evidence>
<dbReference type="RefSeq" id="WP_188818885.1">
    <property type="nucleotide sequence ID" value="NZ_BMLK01000005.1"/>
</dbReference>
<dbReference type="InterPro" id="IPR000671">
    <property type="entry name" value="Peptidase_A31"/>
</dbReference>
<keyword evidence="2" id="KW-0645">Protease</keyword>
<dbReference type="Pfam" id="PF01750">
    <property type="entry name" value="HycI"/>
    <property type="match status" value="1"/>
</dbReference>
<reference evidence="6" key="1">
    <citation type="journal article" date="2019" name="Int. J. Syst. Evol. Microbiol.">
        <title>The Global Catalogue of Microorganisms (GCM) 10K type strain sequencing project: providing services to taxonomists for standard genome sequencing and annotation.</title>
        <authorList>
            <consortium name="The Broad Institute Genomics Platform"/>
            <consortium name="The Broad Institute Genome Sequencing Center for Infectious Disease"/>
            <person name="Wu L."/>
            <person name="Ma J."/>
        </authorList>
    </citation>
    <scope>NUCLEOTIDE SEQUENCE [LARGE SCALE GENOMIC DNA]</scope>
    <source>
        <strain evidence="6">CGMCC 1.6784</strain>
    </source>
</reference>
<keyword evidence="6" id="KW-1185">Reference proteome</keyword>
<protein>
    <submittedName>
        <fullName evidence="5">Membrane protein</fullName>
    </submittedName>
</protein>
<organism evidence="5 6">
    <name type="scientific">Novosphingobium indicum</name>
    <dbReference type="NCBI Taxonomy" id="462949"/>
    <lineage>
        <taxon>Bacteria</taxon>
        <taxon>Pseudomonadati</taxon>
        <taxon>Pseudomonadota</taxon>
        <taxon>Alphaproteobacteria</taxon>
        <taxon>Sphingomonadales</taxon>
        <taxon>Sphingomonadaceae</taxon>
        <taxon>Novosphingobium</taxon>
    </lineage>
</organism>
<dbReference type="EMBL" id="BMLK01000005">
    <property type="protein sequence ID" value="GGN46330.1"/>
    <property type="molecule type" value="Genomic_DNA"/>
</dbReference>
<name>A0ABQ2JJX5_9SPHN</name>
<keyword evidence="4" id="KW-0378">Hydrolase</keyword>